<keyword evidence="4" id="KW-1185">Reference proteome</keyword>
<sequence>MSQITQTVESRRKELIDKLVMMGVYKHGDKHLFELSLRELEYKYRKVRSSSHPHSQTGSIRWVRKKVNV</sequence>
<organism evidence="2 3">
    <name type="scientific">Siminovitchia terrae</name>
    <name type="common">Bacillus terrae</name>
    <dbReference type="NCBI Taxonomy" id="1914933"/>
    <lineage>
        <taxon>Bacteria</taxon>
        <taxon>Bacillati</taxon>
        <taxon>Bacillota</taxon>
        <taxon>Bacilli</taxon>
        <taxon>Bacillales</taxon>
        <taxon>Bacillaceae</taxon>
        <taxon>Siminovitchia</taxon>
    </lineage>
</organism>
<dbReference type="EMBL" id="QYTW02000027">
    <property type="protein sequence ID" value="RST57865.1"/>
    <property type="molecule type" value="Genomic_DNA"/>
</dbReference>
<evidence type="ECO:0000313" key="2">
    <source>
        <dbReference type="EMBL" id="RST57865.1"/>
    </source>
</evidence>
<evidence type="ECO:0000313" key="1">
    <source>
        <dbReference type="EMBL" id="GIN98299.1"/>
    </source>
</evidence>
<proteinExistence type="predicted"/>
<dbReference type="Proteomes" id="UP000287296">
    <property type="component" value="Unassembled WGS sequence"/>
</dbReference>
<dbReference type="Proteomes" id="UP000680670">
    <property type="component" value="Unassembled WGS sequence"/>
</dbReference>
<reference evidence="1 4" key="2">
    <citation type="submission" date="2021-03" db="EMBL/GenBank/DDBJ databases">
        <title>Antimicrobial resistance genes in bacteria isolated from Japanese honey, and their potential for conferring macrolide and lincosamide resistance in the American foulbrood pathogen Paenibacillus larvae.</title>
        <authorList>
            <person name="Okamoto M."/>
            <person name="Kumagai M."/>
            <person name="Kanamori H."/>
            <person name="Takamatsu D."/>
        </authorList>
    </citation>
    <scope>NUCLEOTIDE SEQUENCE [LARGE SCALE GENOMIC DNA]</scope>
    <source>
        <strain evidence="1 4">J6TS1</strain>
    </source>
</reference>
<comment type="caution">
    <text evidence="2">The sequence shown here is derived from an EMBL/GenBank/DDBJ whole genome shotgun (WGS) entry which is preliminary data.</text>
</comment>
<dbReference type="InterPro" id="IPR025072">
    <property type="entry name" value="Fur_reg_FbpA"/>
</dbReference>
<name>A0A429X3B3_SIMTE</name>
<evidence type="ECO:0000313" key="3">
    <source>
        <dbReference type="Proteomes" id="UP000287296"/>
    </source>
</evidence>
<dbReference type="Pfam" id="PF13076">
    <property type="entry name" value="Fur_reg_FbpA"/>
    <property type="match status" value="1"/>
</dbReference>
<dbReference type="RefSeq" id="WP_120117969.1">
    <property type="nucleotide sequence ID" value="NZ_BORI01000011.1"/>
</dbReference>
<protein>
    <submittedName>
        <fullName evidence="2">Fur-regulated basic protein FbpA</fullName>
    </submittedName>
</protein>
<dbReference type="AlphaFoldDB" id="A0A429X3B3"/>
<gene>
    <name evidence="2" type="primary">fbpA</name>
    <name evidence="2" type="ORF">D5F11_020385</name>
    <name evidence="1" type="ORF">J6TS1_41690</name>
</gene>
<accession>A0A429X3B3</accession>
<reference evidence="2 3" key="1">
    <citation type="submission" date="2018-12" db="EMBL/GenBank/DDBJ databases">
        <authorList>
            <person name="Sun L."/>
            <person name="Chen Z."/>
        </authorList>
    </citation>
    <scope>NUCLEOTIDE SEQUENCE [LARGE SCALE GENOMIC DNA]</scope>
    <source>
        <strain evidence="2 3">LMG 29736</strain>
    </source>
</reference>
<dbReference type="EMBL" id="BORJ01000013">
    <property type="protein sequence ID" value="GIN98299.1"/>
    <property type="molecule type" value="Genomic_DNA"/>
</dbReference>
<dbReference type="OrthoDB" id="2972281at2"/>
<evidence type="ECO:0000313" key="4">
    <source>
        <dbReference type="Proteomes" id="UP000680670"/>
    </source>
</evidence>